<protein>
    <submittedName>
        <fullName evidence="1">Uncharacterized protein</fullName>
    </submittedName>
</protein>
<dbReference type="EMBL" id="FPHP01000044">
    <property type="protein sequence ID" value="SFV75621.1"/>
    <property type="molecule type" value="Genomic_DNA"/>
</dbReference>
<proteinExistence type="predicted"/>
<gene>
    <name evidence="1" type="ORF">MNB_SM-3-1036</name>
</gene>
<accession>A0A1W1D4R2</accession>
<dbReference type="AlphaFoldDB" id="A0A1W1D4R2"/>
<sequence>MKKFNLLKEIIVVDKNAFLQAINSQKIFAITTQGEVIYDNFEKHMPLIYKGKFTPNSPLSTEPFNIATTLGKNYQVVEDGNRILIKAFANWQELLPLHLPYASYDDTTADGVMEFANKELEKIGWYADEFNISYRNLVEVLEEKCDGILFCIEKEEPYHFSGMGFLSDDEQAKEVLFSYCQETITNKIQNDEDFAKENLTDDEEEAARFFQVL</sequence>
<organism evidence="1">
    <name type="scientific">hydrothermal vent metagenome</name>
    <dbReference type="NCBI Taxonomy" id="652676"/>
    <lineage>
        <taxon>unclassified sequences</taxon>
        <taxon>metagenomes</taxon>
        <taxon>ecological metagenomes</taxon>
    </lineage>
</organism>
<reference evidence="1" key="1">
    <citation type="submission" date="2016-10" db="EMBL/GenBank/DDBJ databases">
        <authorList>
            <person name="de Groot N.N."/>
        </authorList>
    </citation>
    <scope>NUCLEOTIDE SEQUENCE</scope>
</reference>
<name>A0A1W1D4R2_9ZZZZ</name>
<evidence type="ECO:0000313" key="1">
    <source>
        <dbReference type="EMBL" id="SFV75621.1"/>
    </source>
</evidence>